<evidence type="ECO:0000256" key="6">
    <source>
        <dbReference type="ARBA" id="ARBA00022642"/>
    </source>
</evidence>
<feature type="domain" description="Quinolinate phosphoribosyl transferase N-terminal" evidence="14">
    <location>
        <begin position="42"/>
        <end position="118"/>
    </location>
</feature>
<evidence type="ECO:0000256" key="5">
    <source>
        <dbReference type="ARBA" id="ARBA00011944"/>
    </source>
</evidence>
<comment type="pathway">
    <text evidence="2">Cofactor biosynthesis; NAD(+) biosynthesis; nicotinate D-ribonucleotide from quinolinate: step 1/1.</text>
</comment>
<comment type="subunit">
    <text evidence="4">Hexamer formed by 3 homodimers.</text>
</comment>
<dbReference type="Pfam" id="PF02749">
    <property type="entry name" value="QRPTase_N"/>
    <property type="match status" value="1"/>
</dbReference>
<accession>A0A3G3IPH6</accession>
<dbReference type="Gene3D" id="3.20.20.70">
    <property type="entry name" value="Aldolase class I"/>
    <property type="match status" value="1"/>
</dbReference>
<dbReference type="UniPathway" id="UPA00253">
    <property type="reaction ID" value="UER00331"/>
</dbReference>
<dbReference type="PANTHER" id="PTHR32179:SF3">
    <property type="entry name" value="NICOTINATE-NUCLEOTIDE PYROPHOSPHORYLASE [CARBOXYLATING]"/>
    <property type="match status" value="1"/>
</dbReference>
<dbReference type="InterPro" id="IPR027277">
    <property type="entry name" value="NadC/ModD"/>
</dbReference>
<dbReference type="InterPro" id="IPR022412">
    <property type="entry name" value="Quinolinate_PRibosylTrfase_N"/>
</dbReference>
<dbReference type="FunFam" id="3.20.20.70:FF:000030">
    <property type="entry name" value="Nicotinate-nucleotide pyrophosphorylase, carboxylating"/>
    <property type="match status" value="1"/>
</dbReference>
<evidence type="ECO:0000259" key="13">
    <source>
        <dbReference type="Pfam" id="PF01729"/>
    </source>
</evidence>
<dbReference type="InterPro" id="IPR013785">
    <property type="entry name" value="Aldolase_TIM"/>
</dbReference>
<dbReference type="PANTHER" id="PTHR32179">
    <property type="entry name" value="NICOTINATE-NUCLEOTIDE PYROPHOSPHORYLASE [CARBOXYLATING]"/>
    <property type="match status" value="1"/>
</dbReference>
<feature type="domain" description="Quinolinate phosphoribosyl transferase C-terminal" evidence="13">
    <location>
        <begin position="120"/>
        <end position="285"/>
    </location>
</feature>
<evidence type="ECO:0000256" key="3">
    <source>
        <dbReference type="ARBA" id="ARBA00009400"/>
    </source>
</evidence>
<dbReference type="Proteomes" id="UP000278334">
    <property type="component" value="Chromosome"/>
</dbReference>
<evidence type="ECO:0000256" key="8">
    <source>
        <dbReference type="ARBA" id="ARBA00022679"/>
    </source>
</evidence>
<proteinExistence type="inferred from homology"/>
<comment type="catalytic activity">
    <reaction evidence="10">
        <text>nicotinate beta-D-ribonucleotide + CO2 + diphosphate = quinolinate + 5-phospho-alpha-D-ribose 1-diphosphate + 2 H(+)</text>
        <dbReference type="Rhea" id="RHEA:12733"/>
        <dbReference type="ChEBI" id="CHEBI:15378"/>
        <dbReference type="ChEBI" id="CHEBI:16526"/>
        <dbReference type="ChEBI" id="CHEBI:29959"/>
        <dbReference type="ChEBI" id="CHEBI:33019"/>
        <dbReference type="ChEBI" id="CHEBI:57502"/>
        <dbReference type="ChEBI" id="CHEBI:58017"/>
        <dbReference type="EC" id="2.4.2.19"/>
    </reaction>
</comment>
<dbReference type="SUPFAM" id="SSF54675">
    <property type="entry name" value="Nicotinate/Quinolinate PRTase N-terminal domain-like"/>
    <property type="match status" value="1"/>
</dbReference>
<dbReference type="Pfam" id="PF01729">
    <property type="entry name" value="QRPTase_C"/>
    <property type="match status" value="1"/>
</dbReference>
<evidence type="ECO:0000256" key="10">
    <source>
        <dbReference type="ARBA" id="ARBA00047445"/>
    </source>
</evidence>
<dbReference type="InterPro" id="IPR002638">
    <property type="entry name" value="Quinolinate_PRibosylTrfase_C"/>
</dbReference>
<evidence type="ECO:0000259" key="14">
    <source>
        <dbReference type="Pfam" id="PF02749"/>
    </source>
</evidence>
<keyword evidence="8 12" id="KW-0808">Transferase</keyword>
<evidence type="ECO:0000313" key="15">
    <source>
        <dbReference type="EMBL" id="AYQ57638.1"/>
    </source>
</evidence>
<dbReference type="EMBL" id="CP024634">
    <property type="protein sequence ID" value="AYQ57638.1"/>
    <property type="molecule type" value="Genomic_DNA"/>
</dbReference>
<comment type="function">
    <text evidence="1">Involved in the catabolism of quinolinic acid (QA).</text>
</comment>
<dbReference type="InterPro" id="IPR037128">
    <property type="entry name" value="Quinolinate_PRibosylTase_N_sf"/>
</dbReference>
<dbReference type="CDD" id="cd01572">
    <property type="entry name" value="QPRTase"/>
    <property type="match status" value="1"/>
</dbReference>
<dbReference type="GO" id="GO:0009435">
    <property type="term" value="P:NAD+ biosynthetic process"/>
    <property type="evidence" value="ECO:0007669"/>
    <property type="project" value="UniProtKB-UniPathway"/>
</dbReference>
<keyword evidence="6" id="KW-0662">Pyridine nucleotide biosynthesis</keyword>
<comment type="similarity">
    <text evidence="3 12">Belongs to the NadC/ModD family.</text>
</comment>
<dbReference type="KEGG" id="bthg:MS2017_1979"/>
<dbReference type="PIRSF" id="PIRSF006250">
    <property type="entry name" value="NadC_ModD"/>
    <property type="match status" value="1"/>
</dbReference>
<evidence type="ECO:0000256" key="11">
    <source>
        <dbReference type="ARBA" id="ARBA00069173"/>
    </source>
</evidence>
<keyword evidence="7 12" id="KW-0328">Glycosyltransferase</keyword>
<evidence type="ECO:0000256" key="7">
    <source>
        <dbReference type="ARBA" id="ARBA00022676"/>
    </source>
</evidence>
<evidence type="ECO:0000256" key="4">
    <source>
        <dbReference type="ARBA" id="ARBA00011218"/>
    </source>
</evidence>
<dbReference type="Gene3D" id="3.90.1170.20">
    <property type="entry name" value="Quinolinate phosphoribosyl transferase, N-terminal domain"/>
    <property type="match status" value="1"/>
</dbReference>
<gene>
    <name evidence="15" type="ORF">MS2017_1979</name>
</gene>
<dbReference type="FunFam" id="3.90.1170.20:FF:000001">
    <property type="entry name" value="Nicotinate-nucleotide diphosphorylase (Carboxylating)"/>
    <property type="match status" value="1"/>
</dbReference>
<dbReference type="GO" id="GO:0004514">
    <property type="term" value="F:nicotinate-nucleotide diphosphorylase (carboxylating) activity"/>
    <property type="evidence" value="ECO:0007669"/>
    <property type="project" value="UniProtKB-EC"/>
</dbReference>
<dbReference type="NCBIfam" id="TIGR00078">
    <property type="entry name" value="nadC"/>
    <property type="match status" value="1"/>
</dbReference>
<dbReference type="InterPro" id="IPR036068">
    <property type="entry name" value="Nicotinate_pribotase-like_C"/>
</dbReference>
<dbReference type="InterPro" id="IPR004393">
    <property type="entry name" value="NadC"/>
</dbReference>
<dbReference type="EC" id="2.4.2.19" evidence="5"/>
<dbReference type="GO" id="GO:0005737">
    <property type="term" value="C:cytoplasm"/>
    <property type="evidence" value="ECO:0007669"/>
    <property type="project" value="TreeGrafter"/>
</dbReference>
<evidence type="ECO:0000256" key="1">
    <source>
        <dbReference type="ARBA" id="ARBA00003237"/>
    </source>
</evidence>
<name>A0A3G3IPH6_9GAMM</name>
<evidence type="ECO:0000256" key="2">
    <source>
        <dbReference type="ARBA" id="ARBA00004893"/>
    </source>
</evidence>
<dbReference type="SUPFAM" id="SSF51690">
    <property type="entry name" value="Nicotinate/Quinolinate PRTase C-terminal domain-like"/>
    <property type="match status" value="1"/>
</dbReference>
<organism evidence="15 16">
    <name type="scientific">Bathymodiolus thermophilus thioautotrophic gill symbiont</name>
    <dbReference type="NCBI Taxonomy" id="2360"/>
    <lineage>
        <taxon>Bacteria</taxon>
        <taxon>Pseudomonadati</taxon>
        <taxon>Pseudomonadota</taxon>
        <taxon>Gammaproteobacteria</taxon>
        <taxon>sulfur-oxidizing symbionts</taxon>
    </lineage>
</organism>
<evidence type="ECO:0000256" key="9">
    <source>
        <dbReference type="ARBA" id="ARBA00033102"/>
    </source>
</evidence>
<dbReference type="GO" id="GO:0034213">
    <property type="term" value="P:quinolinate catabolic process"/>
    <property type="evidence" value="ECO:0007669"/>
    <property type="project" value="TreeGrafter"/>
</dbReference>
<evidence type="ECO:0000256" key="12">
    <source>
        <dbReference type="PIRNR" id="PIRNR006250"/>
    </source>
</evidence>
<reference evidence="15 16" key="1">
    <citation type="submission" date="2017-11" db="EMBL/GenBank/DDBJ databases">
        <title>Genome sequence of the bacterial symbiont EPR9N from a vent mussel Bathymodiolus thermophilus.</title>
        <authorList>
            <person name="Won Y.-J."/>
        </authorList>
    </citation>
    <scope>NUCLEOTIDE SEQUENCE [LARGE SCALE GENOMIC DNA]</scope>
    <source>
        <strain evidence="15 16">EPR9N</strain>
    </source>
</reference>
<sequence length="287" mass="30830">MPAQNRHGLFMNLSMSEPVSSIVARALSEDIGAGDVSASLLDESGVSAQIIARESAVVCGIEYAQTAFLSLDGDIQMKWQLNDGDNIKQGQVLCILSGASRAIISAERVALNFLQTLSAVATQTQYLVRKIAHTNAQLLDTRKTIPGLRLAQKYAVKCGGGVNHRMGLYDCVMLKENHIIAAGSIKSAVQLAHAKYPNLPLIVEVEDLTQLTETLELTGINRVLCDNFSIADLTQAVKVTHNKLPLEASGNIDEKTIVAVAETGVNYISTGAITKNIQAIDLSLRFT</sequence>
<protein>
    <recommendedName>
        <fullName evidence="11">Probable nicotinate-nucleotide pyrophosphorylase [carboxylating]</fullName>
        <ecNumber evidence="5">2.4.2.19</ecNumber>
    </recommendedName>
    <alternativeName>
        <fullName evidence="9">Quinolinate phosphoribosyltransferase [decarboxylating]</fullName>
    </alternativeName>
</protein>
<dbReference type="AlphaFoldDB" id="A0A3G3IPH6"/>
<evidence type="ECO:0000313" key="16">
    <source>
        <dbReference type="Proteomes" id="UP000278334"/>
    </source>
</evidence>